<accession>A0A430J495</accession>
<keyword evidence="3" id="KW-1185">Reference proteome</keyword>
<dbReference type="Proteomes" id="UP000276128">
    <property type="component" value="Unassembled WGS sequence"/>
</dbReference>
<evidence type="ECO:0000313" key="2">
    <source>
        <dbReference type="EMBL" id="RTE00421.1"/>
    </source>
</evidence>
<reference evidence="2 3" key="1">
    <citation type="submission" date="2018-12" db="EMBL/GenBank/DDBJ databases">
        <title>Bacillus ochoae sp. nov., Paenibacillus whitsoniae sp. nov., Paenibacillus spiritus sp. nov. Isolated from the Mars Exploration Rover during spacecraft assembly.</title>
        <authorList>
            <person name="Seuylemezian A."/>
            <person name="Vaishampayan P."/>
        </authorList>
    </citation>
    <scope>NUCLEOTIDE SEQUENCE [LARGE SCALE GENOMIC DNA]</scope>
    <source>
        <strain evidence="2 3">MER 54</strain>
    </source>
</reference>
<feature type="domain" description="Glycosyltransferase 2-like" evidence="1">
    <location>
        <begin position="16"/>
        <end position="139"/>
    </location>
</feature>
<name>A0A430J495_9BACL</name>
<evidence type="ECO:0000259" key="1">
    <source>
        <dbReference type="Pfam" id="PF00535"/>
    </source>
</evidence>
<dbReference type="EMBL" id="RXHU01000156">
    <property type="protein sequence ID" value="RTE00421.1"/>
    <property type="molecule type" value="Genomic_DNA"/>
</dbReference>
<proteinExistence type="predicted"/>
<dbReference type="InterPro" id="IPR001173">
    <property type="entry name" value="Glyco_trans_2-like"/>
</dbReference>
<protein>
    <submittedName>
        <fullName evidence="2">Glycosyltransferase</fullName>
    </submittedName>
</protein>
<dbReference type="InterPro" id="IPR029044">
    <property type="entry name" value="Nucleotide-diphossugar_trans"/>
</dbReference>
<organism evidence="2 3">
    <name type="scientific">Paenibacillus whitsoniae</name>
    <dbReference type="NCBI Taxonomy" id="2496558"/>
    <lineage>
        <taxon>Bacteria</taxon>
        <taxon>Bacillati</taxon>
        <taxon>Bacillota</taxon>
        <taxon>Bacilli</taxon>
        <taxon>Bacillales</taxon>
        <taxon>Paenibacillaceae</taxon>
        <taxon>Paenibacillus</taxon>
    </lineage>
</organism>
<dbReference type="RefSeq" id="WP_126145138.1">
    <property type="nucleotide sequence ID" value="NZ_RXHU01000156.1"/>
</dbReference>
<dbReference type="Gene3D" id="3.90.550.10">
    <property type="entry name" value="Spore Coat Polysaccharide Biosynthesis Protein SpsA, Chain A"/>
    <property type="match status" value="1"/>
</dbReference>
<sequence length="282" mass="32297">MKIIHTMPLLIRGDSSYNEDLRMAKNCFESLQSSDDNFVVIYNQGCLSNDELNHLLSSFQLPSVILGNGTNVGIAKARQTCFEYIWNHFKEVHYISEIHVDMVFPRNWYEPLLDLLENSDEPMISPGILTQYGELQPIGNSAIIPETIEELIKLLEDSARNEVHEGFVHPVVHKANALREIGGYDTRFIKGKQGYEDDSLLVGYLYYMGTRTNWRPKCYLKSLVYHATMAQRMSLPDKHLDFDLNGVGLFFQHGAHGLKQLSKIHKNATTFDLLLEKFSQIL</sequence>
<dbReference type="SUPFAM" id="SSF53448">
    <property type="entry name" value="Nucleotide-diphospho-sugar transferases"/>
    <property type="match status" value="1"/>
</dbReference>
<dbReference type="Pfam" id="PF00535">
    <property type="entry name" value="Glycos_transf_2"/>
    <property type="match status" value="1"/>
</dbReference>
<dbReference type="AlphaFoldDB" id="A0A430J495"/>
<keyword evidence="2" id="KW-0808">Transferase</keyword>
<dbReference type="GO" id="GO:0016740">
    <property type="term" value="F:transferase activity"/>
    <property type="evidence" value="ECO:0007669"/>
    <property type="project" value="UniProtKB-KW"/>
</dbReference>
<evidence type="ECO:0000313" key="3">
    <source>
        <dbReference type="Proteomes" id="UP000276128"/>
    </source>
</evidence>
<comment type="caution">
    <text evidence="2">The sequence shown here is derived from an EMBL/GenBank/DDBJ whole genome shotgun (WGS) entry which is preliminary data.</text>
</comment>
<dbReference type="OrthoDB" id="2631737at2"/>
<gene>
    <name evidence="2" type="ORF">EJQ19_31385</name>
</gene>